<evidence type="ECO:0000256" key="7">
    <source>
        <dbReference type="SAM" id="Phobius"/>
    </source>
</evidence>
<evidence type="ECO:0000256" key="4">
    <source>
        <dbReference type="ARBA" id="ARBA00022989"/>
    </source>
</evidence>
<proteinExistence type="inferred from homology"/>
<feature type="transmembrane region" description="Helical" evidence="7">
    <location>
        <begin position="159"/>
        <end position="187"/>
    </location>
</feature>
<dbReference type="PANTHER" id="PTHR11119">
    <property type="entry name" value="XANTHINE-URACIL / VITAMIN C PERMEASE FAMILY MEMBER"/>
    <property type="match status" value="1"/>
</dbReference>
<evidence type="ECO:0000256" key="2">
    <source>
        <dbReference type="ARBA" id="ARBA00008821"/>
    </source>
</evidence>
<evidence type="ECO:0000256" key="6">
    <source>
        <dbReference type="SAM" id="MobiDB-lite"/>
    </source>
</evidence>
<dbReference type="STRING" id="6573.A0A210QQL0"/>
<dbReference type="GO" id="GO:0022857">
    <property type="term" value="F:transmembrane transporter activity"/>
    <property type="evidence" value="ECO:0007669"/>
    <property type="project" value="InterPro"/>
</dbReference>
<sequence length="329" mass="35980">MEDNDRQVDTAKVDVPPEPDSPQQNNAFYGIEDVPPIHLCFLFGLQQAILCLGSSLSIPFIIAGMICAEDESDVRAKLLSIAMFMCGLATILQTTFGVRLGIVQGGSHTFIAPIVAMMSLSKWSCDTDPSDGVSVNGTSIAVDKDEVWQIRMREIQGNLILASLTQVILGCTGVMGFFLRFIGPLTIAPTISLIGLSLTGVAADFNTVHWGIASLTFCLIAIFTLFLARVQVPLPSFSLSRKCHITRFPIFQLLPVIISVCIGWLVCHILTVTDTLPNDKNAPSYYARTDSRLEVLSGMPWFYIPYPFIFGTPTVSATGYWCLRNSLLC</sequence>
<evidence type="ECO:0000313" key="8">
    <source>
        <dbReference type="EMBL" id="OWF50978.1"/>
    </source>
</evidence>
<gene>
    <name evidence="8" type="ORF">KP79_PYT17314</name>
</gene>
<evidence type="ECO:0000256" key="3">
    <source>
        <dbReference type="ARBA" id="ARBA00022692"/>
    </source>
</evidence>
<dbReference type="Proteomes" id="UP000242188">
    <property type="component" value="Unassembled WGS sequence"/>
</dbReference>
<accession>A0A210QQL0</accession>
<feature type="region of interest" description="Disordered" evidence="6">
    <location>
        <begin position="1"/>
        <end position="25"/>
    </location>
</feature>
<feature type="transmembrane region" description="Helical" evidence="7">
    <location>
        <begin position="207"/>
        <end position="228"/>
    </location>
</feature>
<evidence type="ECO:0000256" key="5">
    <source>
        <dbReference type="ARBA" id="ARBA00023136"/>
    </source>
</evidence>
<dbReference type="Pfam" id="PF00860">
    <property type="entry name" value="Xan_ur_permease"/>
    <property type="match status" value="1"/>
</dbReference>
<name>A0A210QQL0_MIZYE</name>
<evidence type="ECO:0000313" key="9">
    <source>
        <dbReference type="Proteomes" id="UP000242188"/>
    </source>
</evidence>
<organism evidence="8 9">
    <name type="scientific">Mizuhopecten yessoensis</name>
    <name type="common">Japanese scallop</name>
    <name type="synonym">Patinopecten yessoensis</name>
    <dbReference type="NCBI Taxonomy" id="6573"/>
    <lineage>
        <taxon>Eukaryota</taxon>
        <taxon>Metazoa</taxon>
        <taxon>Spiralia</taxon>
        <taxon>Lophotrochozoa</taxon>
        <taxon>Mollusca</taxon>
        <taxon>Bivalvia</taxon>
        <taxon>Autobranchia</taxon>
        <taxon>Pteriomorphia</taxon>
        <taxon>Pectinida</taxon>
        <taxon>Pectinoidea</taxon>
        <taxon>Pectinidae</taxon>
        <taxon>Mizuhopecten</taxon>
    </lineage>
</organism>
<dbReference type="EMBL" id="NEDP02002410">
    <property type="protein sequence ID" value="OWF50978.1"/>
    <property type="molecule type" value="Genomic_DNA"/>
</dbReference>
<keyword evidence="4 7" id="KW-1133">Transmembrane helix</keyword>
<keyword evidence="9" id="KW-1185">Reference proteome</keyword>
<feature type="transmembrane region" description="Helical" evidence="7">
    <location>
        <begin position="248"/>
        <end position="271"/>
    </location>
</feature>
<feature type="transmembrane region" description="Helical" evidence="7">
    <location>
        <begin position="45"/>
        <end position="66"/>
    </location>
</feature>
<comment type="similarity">
    <text evidence="2">Belongs to the nucleobase:cation symporter-2 (NCS2) (TC 2.A.40) family.</text>
</comment>
<dbReference type="OrthoDB" id="1641903at2759"/>
<evidence type="ECO:0000256" key="1">
    <source>
        <dbReference type="ARBA" id="ARBA00004141"/>
    </source>
</evidence>
<keyword evidence="5 7" id="KW-0472">Membrane</keyword>
<dbReference type="InterPro" id="IPR006043">
    <property type="entry name" value="NCS2"/>
</dbReference>
<dbReference type="AlphaFoldDB" id="A0A210QQL0"/>
<keyword evidence="3 7" id="KW-0812">Transmembrane</keyword>
<comment type="subcellular location">
    <subcellularLocation>
        <location evidence="1">Membrane</location>
        <topology evidence="1">Multi-pass membrane protein</topology>
    </subcellularLocation>
</comment>
<protein>
    <submittedName>
        <fullName evidence="8">Solute carrier family 23 member 2</fullName>
    </submittedName>
</protein>
<reference evidence="8 9" key="1">
    <citation type="journal article" date="2017" name="Nat. Ecol. Evol.">
        <title>Scallop genome provides insights into evolution of bilaterian karyotype and development.</title>
        <authorList>
            <person name="Wang S."/>
            <person name="Zhang J."/>
            <person name="Jiao W."/>
            <person name="Li J."/>
            <person name="Xun X."/>
            <person name="Sun Y."/>
            <person name="Guo X."/>
            <person name="Huan P."/>
            <person name="Dong B."/>
            <person name="Zhang L."/>
            <person name="Hu X."/>
            <person name="Sun X."/>
            <person name="Wang J."/>
            <person name="Zhao C."/>
            <person name="Wang Y."/>
            <person name="Wang D."/>
            <person name="Huang X."/>
            <person name="Wang R."/>
            <person name="Lv J."/>
            <person name="Li Y."/>
            <person name="Zhang Z."/>
            <person name="Liu B."/>
            <person name="Lu W."/>
            <person name="Hui Y."/>
            <person name="Liang J."/>
            <person name="Zhou Z."/>
            <person name="Hou R."/>
            <person name="Li X."/>
            <person name="Liu Y."/>
            <person name="Li H."/>
            <person name="Ning X."/>
            <person name="Lin Y."/>
            <person name="Zhao L."/>
            <person name="Xing Q."/>
            <person name="Dou J."/>
            <person name="Li Y."/>
            <person name="Mao J."/>
            <person name="Guo H."/>
            <person name="Dou H."/>
            <person name="Li T."/>
            <person name="Mu C."/>
            <person name="Jiang W."/>
            <person name="Fu Q."/>
            <person name="Fu X."/>
            <person name="Miao Y."/>
            <person name="Liu J."/>
            <person name="Yu Q."/>
            <person name="Li R."/>
            <person name="Liao H."/>
            <person name="Li X."/>
            <person name="Kong Y."/>
            <person name="Jiang Z."/>
            <person name="Chourrout D."/>
            <person name="Li R."/>
            <person name="Bao Z."/>
        </authorList>
    </citation>
    <scope>NUCLEOTIDE SEQUENCE [LARGE SCALE GENOMIC DNA]</scope>
    <source>
        <strain evidence="8 9">PY_sf001</strain>
    </source>
</reference>
<dbReference type="GO" id="GO:0016020">
    <property type="term" value="C:membrane"/>
    <property type="evidence" value="ECO:0007669"/>
    <property type="project" value="UniProtKB-SubCell"/>
</dbReference>
<feature type="transmembrane region" description="Helical" evidence="7">
    <location>
        <begin position="78"/>
        <end position="96"/>
    </location>
</feature>
<feature type="transmembrane region" description="Helical" evidence="7">
    <location>
        <begin position="301"/>
        <end position="323"/>
    </location>
</feature>
<feature type="compositionally biased region" description="Basic and acidic residues" evidence="6">
    <location>
        <begin position="1"/>
        <end position="12"/>
    </location>
</feature>
<comment type="caution">
    <text evidence="8">The sequence shown here is derived from an EMBL/GenBank/DDBJ whole genome shotgun (WGS) entry which is preliminary data.</text>
</comment>